<dbReference type="InterPro" id="IPR036396">
    <property type="entry name" value="Cyt_P450_sf"/>
</dbReference>
<dbReference type="GO" id="GO:0050649">
    <property type="term" value="F:testosterone 6-beta-hydroxylase activity"/>
    <property type="evidence" value="ECO:0007669"/>
    <property type="project" value="TreeGrafter"/>
</dbReference>
<dbReference type="HOGENOM" id="CLU_001570_5_2_1"/>
<dbReference type="Pfam" id="PF00067">
    <property type="entry name" value="p450"/>
    <property type="match status" value="1"/>
</dbReference>
<keyword evidence="17" id="KW-1133">Transmembrane helix</keyword>
<dbReference type="FunFam" id="1.10.630.10:FF:000182">
    <property type="entry name" value="Cytochrome P450 3A4"/>
    <property type="match status" value="1"/>
</dbReference>
<evidence type="ECO:0000256" key="12">
    <source>
        <dbReference type="ARBA" id="ARBA00023033"/>
    </source>
</evidence>
<dbReference type="PRINTS" id="PR00385">
    <property type="entry name" value="P450"/>
</dbReference>
<feature type="transmembrane region" description="Helical" evidence="17">
    <location>
        <begin position="12"/>
        <end position="28"/>
    </location>
</feature>
<dbReference type="eggNOG" id="KOG0158">
    <property type="taxonomic scope" value="Eukaryota"/>
</dbReference>
<keyword evidence="17" id="KW-0812">Transmembrane</keyword>
<evidence type="ECO:0000256" key="8">
    <source>
        <dbReference type="ARBA" id="ARBA00022824"/>
    </source>
</evidence>
<feature type="binding site" description="axial binding residue" evidence="15">
    <location>
        <position position="336"/>
    </location>
    <ligand>
        <name>heme</name>
        <dbReference type="ChEBI" id="CHEBI:30413"/>
    </ligand>
    <ligandPart>
        <name>Fe</name>
        <dbReference type="ChEBI" id="CHEBI:18248"/>
    </ligandPart>
</feature>
<accession>I3MLS0</accession>
<dbReference type="InterPro" id="IPR002401">
    <property type="entry name" value="Cyt_P450_E_grp-I"/>
</dbReference>
<dbReference type="InterPro" id="IPR001128">
    <property type="entry name" value="Cyt_P450"/>
</dbReference>
<dbReference type="PROSITE" id="PS00086">
    <property type="entry name" value="CYTOCHROME_P450"/>
    <property type="match status" value="1"/>
</dbReference>
<evidence type="ECO:0000256" key="2">
    <source>
        <dbReference type="ARBA" id="ARBA00004174"/>
    </source>
</evidence>
<dbReference type="GO" id="GO:0020037">
    <property type="term" value="F:heme binding"/>
    <property type="evidence" value="ECO:0007669"/>
    <property type="project" value="InterPro"/>
</dbReference>
<evidence type="ECO:0000256" key="9">
    <source>
        <dbReference type="ARBA" id="ARBA00022848"/>
    </source>
</evidence>
<dbReference type="Proteomes" id="UP000005215">
    <property type="component" value="Unassembled WGS sequence"/>
</dbReference>
<dbReference type="EMBL" id="AGTP01112681">
    <property type="status" value="NOT_ANNOTATED_CDS"/>
    <property type="molecule type" value="Genomic_DNA"/>
</dbReference>
<dbReference type="InterPro" id="IPR017972">
    <property type="entry name" value="Cyt_P450_CS"/>
</dbReference>
<keyword evidence="8" id="KW-0256">Endoplasmic reticulum</keyword>
<dbReference type="PANTHER" id="PTHR24302:SF38">
    <property type="entry name" value="CYTOCHROME P450 3A5"/>
    <property type="match status" value="1"/>
</dbReference>
<comment type="subcellular location">
    <subcellularLocation>
        <location evidence="3">Endoplasmic reticulum membrane</location>
        <topology evidence="3">Peripheral membrane protein</topology>
    </subcellularLocation>
    <subcellularLocation>
        <location evidence="2">Microsome membrane</location>
        <topology evidence="2">Peripheral membrane protein</topology>
    </subcellularLocation>
</comment>
<comment type="catalytic activity">
    <reaction evidence="14">
        <text>an organic molecule + reduced [NADPH--hemoprotein reductase] + O2 = an alcohol + oxidized [NADPH--hemoprotein reductase] + H2O + H(+)</text>
        <dbReference type="Rhea" id="RHEA:17149"/>
        <dbReference type="Rhea" id="RHEA-COMP:11964"/>
        <dbReference type="Rhea" id="RHEA-COMP:11965"/>
        <dbReference type="ChEBI" id="CHEBI:15377"/>
        <dbReference type="ChEBI" id="CHEBI:15378"/>
        <dbReference type="ChEBI" id="CHEBI:15379"/>
        <dbReference type="ChEBI" id="CHEBI:30879"/>
        <dbReference type="ChEBI" id="CHEBI:57618"/>
        <dbReference type="ChEBI" id="CHEBI:58210"/>
        <dbReference type="ChEBI" id="CHEBI:142491"/>
        <dbReference type="EC" id="1.14.14.1"/>
    </reaction>
</comment>
<dbReference type="GO" id="GO:0005506">
    <property type="term" value="F:iron ion binding"/>
    <property type="evidence" value="ECO:0007669"/>
    <property type="project" value="InterPro"/>
</dbReference>
<dbReference type="InParanoid" id="I3MLS0"/>
<dbReference type="InterPro" id="IPR050705">
    <property type="entry name" value="Cytochrome_P450_3A"/>
</dbReference>
<reference evidence="19" key="1">
    <citation type="submission" date="2011-11" db="EMBL/GenBank/DDBJ databases">
        <title>The Draft Genome of Spermophilus tridecemlineatus.</title>
        <authorList>
            <consortium name="The Broad Institute Genome Assembly &amp; Analysis Group"/>
            <consortium name="Computational R&amp;D Group"/>
            <consortium name="and Sequencing Platform"/>
            <person name="Di Palma F."/>
            <person name="Alfoldi J."/>
            <person name="Johnson J."/>
            <person name="Berlin A."/>
            <person name="Gnerre S."/>
            <person name="Jaffe D."/>
            <person name="MacCallum I."/>
            <person name="Young S."/>
            <person name="Walker B.J."/>
            <person name="Lindblad-Toh K."/>
        </authorList>
    </citation>
    <scope>NUCLEOTIDE SEQUENCE [LARGE SCALE GENOMIC DNA]</scope>
</reference>
<name>I3MLS0_ICTTR</name>
<organism evidence="18 19">
    <name type="scientific">Ictidomys tridecemlineatus</name>
    <name type="common">Thirteen-lined ground squirrel</name>
    <name type="synonym">Spermophilus tridecemlineatus</name>
    <dbReference type="NCBI Taxonomy" id="43179"/>
    <lineage>
        <taxon>Eukaryota</taxon>
        <taxon>Metazoa</taxon>
        <taxon>Chordata</taxon>
        <taxon>Craniata</taxon>
        <taxon>Vertebrata</taxon>
        <taxon>Euteleostomi</taxon>
        <taxon>Mammalia</taxon>
        <taxon>Eutheria</taxon>
        <taxon>Euarchontoglires</taxon>
        <taxon>Glires</taxon>
        <taxon>Rodentia</taxon>
        <taxon>Sciuromorpha</taxon>
        <taxon>Sciuridae</taxon>
        <taxon>Xerinae</taxon>
        <taxon>Marmotini</taxon>
        <taxon>Ictidomys</taxon>
    </lineage>
</organism>
<dbReference type="GO" id="GO:0070989">
    <property type="term" value="P:oxidative demethylation"/>
    <property type="evidence" value="ECO:0007669"/>
    <property type="project" value="TreeGrafter"/>
</dbReference>
<reference evidence="18" key="2">
    <citation type="submission" date="2025-08" db="UniProtKB">
        <authorList>
            <consortium name="Ensembl"/>
        </authorList>
    </citation>
    <scope>IDENTIFICATION</scope>
</reference>
<protein>
    <recommendedName>
        <fullName evidence="5">unspecific monooxygenase</fullName>
        <ecNumber evidence="5">1.14.14.1</ecNumber>
    </recommendedName>
</protein>
<keyword evidence="12 16" id="KW-0503">Monooxygenase</keyword>
<evidence type="ECO:0000313" key="19">
    <source>
        <dbReference type="Proteomes" id="UP000005215"/>
    </source>
</evidence>
<dbReference type="Ensembl" id="ENSSTOT00000013822.3">
    <property type="protein sequence ID" value="ENSSTOP00000012388.3"/>
    <property type="gene ID" value="ENSSTOG00000013820.3"/>
</dbReference>
<dbReference type="EMBL" id="AGTP01112684">
    <property type="status" value="NOT_ANNOTATED_CDS"/>
    <property type="molecule type" value="Genomic_DNA"/>
</dbReference>
<evidence type="ECO:0000256" key="6">
    <source>
        <dbReference type="ARBA" id="ARBA00022617"/>
    </source>
</evidence>
<evidence type="ECO:0000256" key="3">
    <source>
        <dbReference type="ARBA" id="ARBA00004406"/>
    </source>
</evidence>
<dbReference type="AlphaFoldDB" id="I3MLS0"/>
<evidence type="ECO:0000256" key="11">
    <source>
        <dbReference type="ARBA" id="ARBA00023004"/>
    </source>
</evidence>
<evidence type="ECO:0000256" key="16">
    <source>
        <dbReference type="RuleBase" id="RU000461"/>
    </source>
</evidence>
<keyword evidence="11 15" id="KW-0408">Iron</keyword>
<comment type="similarity">
    <text evidence="4 16">Belongs to the cytochrome P450 family.</text>
</comment>
<dbReference type="Gene3D" id="1.10.630.10">
    <property type="entry name" value="Cytochrome P450"/>
    <property type="match status" value="1"/>
</dbReference>
<evidence type="ECO:0000256" key="10">
    <source>
        <dbReference type="ARBA" id="ARBA00023002"/>
    </source>
</evidence>
<evidence type="ECO:0000256" key="13">
    <source>
        <dbReference type="ARBA" id="ARBA00023136"/>
    </source>
</evidence>
<dbReference type="EC" id="1.14.14.1" evidence="5"/>
<dbReference type="PRINTS" id="PR00463">
    <property type="entry name" value="EP450I"/>
</dbReference>
<sequence>MDLIPNSSIETWVLLAICLVLLYLYGTYSHGLFKKLGIPGPTPLPLFGTLLYYRKVSVLELPLFFLLSTNASLGNSKVASARGIRYFKNNTIYSLVSPPRVFGNMTSNVMKSMGKCGVLFPFLRPVFQALNVCRFSKSALDFLKNAVMRMKQKRLEDKKKHRIDFLQLMIDSQNSQDKEPYQGLSDLEIAAQSIIFILAGYHTTSTTLSFIMYLLAIHPDVQKKLQQEVDETLPNKAPVTYDVLFEMKYLDMVVNETLRLYPVVERIVRVCKKDVELNGVFIPKGTIVAIPIYSLHQNSMYWPEAEKFYPERFNKKNKDSINPYVYMPFGNGPRTCIGMRFALMNMKLALIRVLQNFSFYPCKETQIPLKLSKTPFLQPEKPIVLKVVLRDEPGK</sequence>
<dbReference type="GO" id="GO:0016712">
    <property type="term" value="F:oxidoreductase activity, acting on paired donors, with incorporation or reduction of molecular oxygen, reduced flavin or flavoprotein as one donor, and incorporation of one atom of oxygen"/>
    <property type="evidence" value="ECO:0007669"/>
    <property type="project" value="UniProtKB-EC"/>
</dbReference>
<evidence type="ECO:0000256" key="1">
    <source>
        <dbReference type="ARBA" id="ARBA00001971"/>
    </source>
</evidence>
<dbReference type="EMBL" id="AGTP01112682">
    <property type="status" value="NOT_ANNOTATED_CDS"/>
    <property type="molecule type" value="Genomic_DNA"/>
</dbReference>
<dbReference type="EMBL" id="AGTP01112683">
    <property type="status" value="NOT_ANNOTATED_CDS"/>
    <property type="molecule type" value="Genomic_DNA"/>
</dbReference>
<evidence type="ECO:0000256" key="4">
    <source>
        <dbReference type="ARBA" id="ARBA00010617"/>
    </source>
</evidence>
<evidence type="ECO:0000256" key="5">
    <source>
        <dbReference type="ARBA" id="ARBA00012109"/>
    </source>
</evidence>
<evidence type="ECO:0000256" key="7">
    <source>
        <dbReference type="ARBA" id="ARBA00022723"/>
    </source>
</evidence>
<keyword evidence="10 16" id="KW-0560">Oxidoreductase</keyword>
<proteinExistence type="inferred from homology"/>
<evidence type="ECO:0000256" key="14">
    <source>
        <dbReference type="ARBA" id="ARBA00047827"/>
    </source>
</evidence>
<keyword evidence="6 15" id="KW-0349">Heme</keyword>
<dbReference type="GeneTree" id="ENSGT00950000182958"/>
<dbReference type="GO" id="GO:0008202">
    <property type="term" value="P:steroid metabolic process"/>
    <property type="evidence" value="ECO:0007669"/>
    <property type="project" value="TreeGrafter"/>
</dbReference>
<comment type="cofactor">
    <cofactor evidence="1 15">
        <name>heme</name>
        <dbReference type="ChEBI" id="CHEBI:30413"/>
    </cofactor>
</comment>
<dbReference type="GO" id="GO:0005789">
    <property type="term" value="C:endoplasmic reticulum membrane"/>
    <property type="evidence" value="ECO:0007669"/>
    <property type="project" value="UniProtKB-SubCell"/>
</dbReference>
<evidence type="ECO:0000256" key="17">
    <source>
        <dbReference type="SAM" id="Phobius"/>
    </source>
</evidence>
<keyword evidence="9" id="KW-0492">Microsome</keyword>
<keyword evidence="19" id="KW-1185">Reference proteome</keyword>
<keyword evidence="7 15" id="KW-0479">Metal-binding</keyword>
<evidence type="ECO:0000313" key="18">
    <source>
        <dbReference type="Ensembl" id="ENSSTOP00000012388.3"/>
    </source>
</evidence>
<dbReference type="STRING" id="43179.ENSSTOP00000012388"/>
<evidence type="ECO:0000256" key="15">
    <source>
        <dbReference type="PIRSR" id="PIRSR602401-1"/>
    </source>
</evidence>
<reference evidence="18" key="3">
    <citation type="submission" date="2025-09" db="UniProtKB">
        <authorList>
            <consortium name="Ensembl"/>
        </authorList>
    </citation>
    <scope>IDENTIFICATION</scope>
</reference>
<dbReference type="SUPFAM" id="SSF48264">
    <property type="entry name" value="Cytochrome P450"/>
    <property type="match status" value="1"/>
</dbReference>
<dbReference type="PANTHER" id="PTHR24302">
    <property type="entry name" value="CYTOCHROME P450 FAMILY 3"/>
    <property type="match status" value="1"/>
</dbReference>
<keyword evidence="13 17" id="KW-0472">Membrane</keyword>